<evidence type="ECO:0000256" key="1">
    <source>
        <dbReference type="SAM" id="MobiDB-lite"/>
    </source>
</evidence>
<evidence type="ECO:0000313" key="2">
    <source>
        <dbReference type="EMBL" id="MBZ3884966.1"/>
    </source>
</evidence>
<dbReference type="PANTHER" id="PTHR32222">
    <property type="entry name" value="CENTROMERE PROTEIN U"/>
    <property type="match status" value="1"/>
</dbReference>
<proteinExistence type="predicted"/>
<protein>
    <submittedName>
        <fullName evidence="2">Centromere protein U</fullName>
    </submittedName>
</protein>
<accession>A0AA41N7D3</accession>
<dbReference type="GO" id="GO:0005634">
    <property type="term" value="C:nucleus"/>
    <property type="evidence" value="ECO:0007669"/>
    <property type="project" value="TreeGrafter"/>
</dbReference>
<gene>
    <name evidence="2" type="ORF">SUZIE_180585</name>
</gene>
<dbReference type="AlphaFoldDB" id="A0AA41N7D3"/>
<feature type="region of interest" description="Disordered" evidence="1">
    <location>
        <begin position="1"/>
        <end position="76"/>
    </location>
</feature>
<name>A0AA41N7D3_SCICA</name>
<dbReference type="Proteomes" id="UP001166674">
    <property type="component" value="Unassembled WGS sequence"/>
</dbReference>
<reference evidence="2" key="1">
    <citation type="submission" date="2020-03" db="EMBL/GenBank/DDBJ databases">
        <title>Studies in the Genomics of Life Span.</title>
        <authorList>
            <person name="Glass D."/>
        </authorList>
    </citation>
    <scope>NUCLEOTIDE SEQUENCE</scope>
    <source>
        <strain evidence="2">SUZIE</strain>
        <tissue evidence="2">Muscle</tissue>
    </source>
</reference>
<evidence type="ECO:0000313" key="3">
    <source>
        <dbReference type="Proteomes" id="UP001166674"/>
    </source>
</evidence>
<comment type="caution">
    <text evidence="2">The sequence shown here is derived from an EMBL/GenBank/DDBJ whole genome shotgun (WGS) entry which is preliminary data.</text>
</comment>
<keyword evidence="3" id="KW-1185">Reference proteome</keyword>
<sequence length="124" mass="14208">MTLQWRVSAPPPPSPPQSDAGYSKNTLGRTRPMKDKADHKHRPTDIFDFPDNSDISSIGNRGENEKDEEPYETFDPPLHSTAIQMLMKQKSANTVDYPCLQLLKEKKERKAQTLLKMKQEKINL</sequence>
<dbReference type="PANTHER" id="PTHR32222:SF1">
    <property type="entry name" value="CENTROMERE PROTEIN U"/>
    <property type="match status" value="1"/>
</dbReference>
<dbReference type="EMBL" id="JAATJV010397258">
    <property type="protein sequence ID" value="MBZ3884966.1"/>
    <property type="molecule type" value="Genomic_DNA"/>
</dbReference>
<organism evidence="2 3">
    <name type="scientific">Sciurus carolinensis</name>
    <name type="common">Eastern gray squirrel</name>
    <dbReference type="NCBI Taxonomy" id="30640"/>
    <lineage>
        <taxon>Eukaryota</taxon>
        <taxon>Metazoa</taxon>
        <taxon>Chordata</taxon>
        <taxon>Craniata</taxon>
        <taxon>Vertebrata</taxon>
        <taxon>Euteleostomi</taxon>
        <taxon>Mammalia</taxon>
        <taxon>Eutheria</taxon>
        <taxon>Euarchontoglires</taxon>
        <taxon>Glires</taxon>
        <taxon>Rodentia</taxon>
        <taxon>Sciuromorpha</taxon>
        <taxon>Sciuridae</taxon>
        <taxon>Sciurinae</taxon>
        <taxon>Sciurini</taxon>
        <taxon>Sciurus</taxon>
    </lineage>
</organism>